<accession>F4WZG3</accession>
<evidence type="ECO:0000313" key="3">
    <source>
        <dbReference type="Proteomes" id="UP000007755"/>
    </source>
</evidence>
<dbReference type="AlphaFoldDB" id="F4WZG3"/>
<reference evidence="2" key="1">
    <citation type="submission" date="2011-02" db="EMBL/GenBank/DDBJ databases">
        <title>The genome of the leaf-cutting ant Acromyrmex echinatior suggests key adaptations to social evolution and fungus farming.</title>
        <authorList>
            <person name="Nygaard S."/>
            <person name="Zhang G."/>
        </authorList>
    </citation>
    <scope>NUCLEOTIDE SEQUENCE</scope>
</reference>
<feature type="region of interest" description="Disordered" evidence="1">
    <location>
        <begin position="108"/>
        <end position="142"/>
    </location>
</feature>
<evidence type="ECO:0000313" key="2">
    <source>
        <dbReference type="EMBL" id="EGI60407.1"/>
    </source>
</evidence>
<organism evidence="3">
    <name type="scientific">Acromyrmex echinatior</name>
    <name type="common">Panamanian leafcutter ant</name>
    <name type="synonym">Acromyrmex octospinosus echinatior</name>
    <dbReference type="NCBI Taxonomy" id="103372"/>
    <lineage>
        <taxon>Eukaryota</taxon>
        <taxon>Metazoa</taxon>
        <taxon>Ecdysozoa</taxon>
        <taxon>Arthropoda</taxon>
        <taxon>Hexapoda</taxon>
        <taxon>Insecta</taxon>
        <taxon>Pterygota</taxon>
        <taxon>Neoptera</taxon>
        <taxon>Endopterygota</taxon>
        <taxon>Hymenoptera</taxon>
        <taxon>Apocrita</taxon>
        <taxon>Aculeata</taxon>
        <taxon>Formicoidea</taxon>
        <taxon>Formicidae</taxon>
        <taxon>Myrmicinae</taxon>
        <taxon>Acromyrmex</taxon>
    </lineage>
</organism>
<dbReference type="EMBL" id="GL888479">
    <property type="protein sequence ID" value="EGI60407.1"/>
    <property type="molecule type" value="Genomic_DNA"/>
</dbReference>
<sequence>MFVDFDYSTPVVENQYGESTRKCRALRCLCCKKSEDIHKNKKLKMHIFSHKDFVQVSKNLAGYRSKNNVIKQQNNYIIKKRFLRKKASVAISLTCCVVRNLCGNSRNLKTSDSSGKGNTPASLKPGYPEPARGREKLRRFTRAWTNVDDRSITSLEEKEKAEEENNKSAE</sequence>
<keyword evidence="3" id="KW-1185">Reference proteome</keyword>
<feature type="region of interest" description="Disordered" evidence="1">
    <location>
        <begin position="151"/>
        <end position="170"/>
    </location>
</feature>
<name>F4WZG3_ACREC</name>
<evidence type="ECO:0000256" key="1">
    <source>
        <dbReference type="SAM" id="MobiDB-lite"/>
    </source>
</evidence>
<feature type="compositionally biased region" description="Polar residues" evidence="1">
    <location>
        <begin position="108"/>
        <end position="121"/>
    </location>
</feature>
<proteinExistence type="predicted"/>
<dbReference type="Proteomes" id="UP000007755">
    <property type="component" value="Unassembled WGS sequence"/>
</dbReference>
<gene>
    <name evidence="2" type="ORF">G5I_11385</name>
</gene>
<dbReference type="InParanoid" id="F4WZG3"/>
<protein>
    <submittedName>
        <fullName evidence="2">Uncharacterized protein</fullName>
    </submittedName>
</protein>